<evidence type="ECO:0000256" key="3">
    <source>
        <dbReference type="ARBA" id="ARBA00022553"/>
    </source>
</evidence>
<dbReference type="PROSITE" id="PS50006">
    <property type="entry name" value="FHA_DOMAIN"/>
    <property type="match status" value="2"/>
</dbReference>
<feature type="transmembrane region" description="Helical" evidence="7">
    <location>
        <begin position="612"/>
        <end position="632"/>
    </location>
</feature>
<gene>
    <name evidence="10" type="ORF">BXY45_10469</name>
</gene>
<feature type="domain" description="ABC transporter" evidence="9">
    <location>
        <begin position="214"/>
        <end position="454"/>
    </location>
</feature>
<protein>
    <submittedName>
        <fullName evidence="10">FHA modulated ABC efflux pump with fused ATPase and integral membrane subunit</fullName>
    </submittedName>
</protein>
<dbReference type="Gene3D" id="2.60.200.20">
    <property type="match status" value="2"/>
</dbReference>
<dbReference type="SUPFAM" id="SSF49879">
    <property type="entry name" value="SMAD/FHA domain"/>
    <property type="match status" value="2"/>
</dbReference>
<dbReference type="InterPro" id="IPR008984">
    <property type="entry name" value="SMAD_FHA_dom_sf"/>
</dbReference>
<feature type="domain" description="FHA" evidence="8">
    <location>
        <begin position="117"/>
        <end position="170"/>
    </location>
</feature>
<dbReference type="RefSeq" id="WP_109773235.1">
    <property type="nucleotide sequence ID" value="NZ_QGDQ01000004.1"/>
</dbReference>
<dbReference type="SMART" id="SM00240">
    <property type="entry name" value="FHA"/>
    <property type="match status" value="2"/>
</dbReference>
<dbReference type="PANTHER" id="PTHR48041:SF139">
    <property type="entry name" value="PROTEIN SCARLET"/>
    <property type="match status" value="1"/>
</dbReference>
<evidence type="ECO:0000313" key="11">
    <source>
        <dbReference type="Proteomes" id="UP000245469"/>
    </source>
</evidence>
<keyword evidence="11" id="KW-1185">Reference proteome</keyword>
<dbReference type="GO" id="GO:0140359">
    <property type="term" value="F:ABC-type transporter activity"/>
    <property type="evidence" value="ECO:0007669"/>
    <property type="project" value="InterPro"/>
</dbReference>
<keyword evidence="4 7" id="KW-0812">Transmembrane</keyword>
<evidence type="ECO:0000313" key="10">
    <source>
        <dbReference type="EMBL" id="PWJ55148.1"/>
    </source>
</evidence>
<dbReference type="InterPro" id="IPR027417">
    <property type="entry name" value="P-loop_NTPase"/>
</dbReference>
<feature type="transmembrane region" description="Helical" evidence="7">
    <location>
        <begin position="710"/>
        <end position="732"/>
    </location>
</feature>
<dbReference type="GO" id="GO:0005524">
    <property type="term" value="F:ATP binding"/>
    <property type="evidence" value="ECO:0007669"/>
    <property type="project" value="InterPro"/>
</dbReference>
<dbReference type="Pfam" id="PF00005">
    <property type="entry name" value="ABC_tran"/>
    <property type="match status" value="1"/>
</dbReference>
<evidence type="ECO:0000256" key="4">
    <source>
        <dbReference type="ARBA" id="ARBA00022692"/>
    </source>
</evidence>
<feature type="domain" description="FHA" evidence="8">
    <location>
        <begin position="30"/>
        <end position="79"/>
    </location>
</feature>
<dbReference type="InterPro" id="IPR003439">
    <property type="entry name" value="ABC_transporter-like_ATP-bd"/>
</dbReference>
<keyword evidence="3" id="KW-0597">Phosphoprotein</keyword>
<comment type="subcellular location">
    <subcellularLocation>
        <location evidence="1">Membrane</location>
        <topology evidence="1">Multi-pass membrane protein</topology>
    </subcellularLocation>
</comment>
<accession>A0A316AD26</accession>
<dbReference type="SUPFAM" id="SSF52540">
    <property type="entry name" value="P-loop containing nucleoside triphosphate hydrolases"/>
    <property type="match status" value="1"/>
</dbReference>
<feature type="transmembrane region" description="Helical" evidence="7">
    <location>
        <begin position="567"/>
        <end position="592"/>
    </location>
</feature>
<keyword evidence="5 7" id="KW-1133">Transmembrane helix</keyword>
<evidence type="ECO:0000256" key="1">
    <source>
        <dbReference type="ARBA" id="ARBA00004141"/>
    </source>
</evidence>
<dbReference type="OrthoDB" id="9804819at2"/>
<evidence type="ECO:0000256" key="6">
    <source>
        <dbReference type="ARBA" id="ARBA00023136"/>
    </source>
</evidence>
<evidence type="ECO:0000256" key="5">
    <source>
        <dbReference type="ARBA" id="ARBA00022989"/>
    </source>
</evidence>
<keyword evidence="2" id="KW-0813">Transport</keyword>
<comment type="caution">
    <text evidence="10">The sequence shown here is derived from an EMBL/GenBank/DDBJ whole genome shotgun (WGS) entry which is preliminary data.</text>
</comment>
<evidence type="ECO:0000256" key="7">
    <source>
        <dbReference type="SAM" id="Phobius"/>
    </source>
</evidence>
<dbReference type="GO" id="GO:0016887">
    <property type="term" value="F:ATP hydrolysis activity"/>
    <property type="evidence" value="ECO:0007669"/>
    <property type="project" value="InterPro"/>
</dbReference>
<dbReference type="InterPro" id="IPR050352">
    <property type="entry name" value="ABCG_transporters"/>
</dbReference>
<dbReference type="EMBL" id="QGDQ01000004">
    <property type="protein sequence ID" value="PWJ55148.1"/>
    <property type="molecule type" value="Genomic_DNA"/>
</dbReference>
<dbReference type="CDD" id="cd00060">
    <property type="entry name" value="FHA"/>
    <property type="match status" value="1"/>
</dbReference>
<evidence type="ECO:0000259" key="9">
    <source>
        <dbReference type="PROSITE" id="PS50893"/>
    </source>
</evidence>
<feature type="transmembrane region" description="Helical" evidence="7">
    <location>
        <begin position="644"/>
        <end position="663"/>
    </location>
</feature>
<dbReference type="InterPro" id="IPR000253">
    <property type="entry name" value="FHA_dom"/>
</dbReference>
<dbReference type="Proteomes" id="UP000245469">
    <property type="component" value="Unassembled WGS sequence"/>
</dbReference>
<name>A0A316AD26_9ACTN</name>
<dbReference type="PANTHER" id="PTHR48041">
    <property type="entry name" value="ABC TRANSPORTER G FAMILY MEMBER 28"/>
    <property type="match status" value="1"/>
</dbReference>
<dbReference type="InterPro" id="IPR013525">
    <property type="entry name" value="ABC2_TM"/>
</dbReference>
<dbReference type="GO" id="GO:0016020">
    <property type="term" value="C:membrane"/>
    <property type="evidence" value="ECO:0007669"/>
    <property type="project" value="UniProtKB-SubCell"/>
</dbReference>
<proteinExistence type="predicted"/>
<dbReference type="Pfam" id="PF01061">
    <property type="entry name" value="ABC2_membrane"/>
    <property type="match status" value="1"/>
</dbReference>
<dbReference type="AlphaFoldDB" id="A0A316AD26"/>
<evidence type="ECO:0000259" key="8">
    <source>
        <dbReference type="PROSITE" id="PS50006"/>
    </source>
</evidence>
<dbReference type="PROSITE" id="PS50893">
    <property type="entry name" value="ABC_TRANSPORTER_2"/>
    <property type="match status" value="1"/>
</dbReference>
<keyword evidence="6 7" id="KW-0472">Membrane</keyword>
<dbReference type="Gene3D" id="3.40.50.300">
    <property type="entry name" value="P-loop containing nucleotide triphosphate hydrolases"/>
    <property type="match status" value="1"/>
</dbReference>
<evidence type="ECO:0000256" key="2">
    <source>
        <dbReference type="ARBA" id="ARBA00022448"/>
    </source>
</evidence>
<feature type="transmembrane region" description="Helical" evidence="7">
    <location>
        <begin position="527"/>
        <end position="546"/>
    </location>
</feature>
<dbReference type="Pfam" id="PF00498">
    <property type="entry name" value="FHA"/>
    <property type="match status" value="2"/>
</dbReference>
<organism evidence="10 11">
    <name type="scientific">Quadrisphaera granulorum</name>
    <dbReference type="NCBI Taxonomy" id="317664"/>
    <lineage>
        <taxon>Bacteria</taxon>
        <taxon>Bacillati</taxon>
        <taxon>Actinomycetota</taxon>
        <taxon>Actinomycetes</taxon>
        <taxon>Kineosporiales</taxon>
        <taxon>Kineosporiaceae</taxon>
        <taxon>Quadrisphaera</taxon>
    </lineage>
</organism>
<sequence>MSSAATRALLVEQAGKIWRPAATSSDGARLSIGRTTDSDVPIDHPLVSREHATLELTAEGWWLTDLSSHHGTYVHGRRVSHLLLDGEVEVRLGDPESGAALHLSAPTAVHSPSTVVVRIGRAEDNTIVVADLEVDQHHAELVPDADRGCTGYLVTDLGSATGTFVDGAPVPRGGTARLPENGLLTVGRTHFTLRDGDLLERVDDGGVYVEARGLRTTAKARRGSDARTALLDDVSFTLGKGTLLAVLSPSRRGASALAAALSGARPAEGGEVLFDGRDLYGDYAELRHRIGRVPRDDPRRTPLPAPLTVRTALTYAARLRFPADTSGAERAQRVDEVIADLGLTGQTDVPVGSLSDGQRTLTSVGLELLTWPSLLVLEEPTAGLEPDEARSVVRVLRALADGGRTVVVTSSTPDLELDSWDRVLVLSPSGSVTYAGRPGELLTHVGERDLPSLFRTLERSPAGWPVPGERPPDSPALPPGRLPVWTQVLVLARRSLAVLAADHQRLAVLASLPLVLAVLARTVHTPLGLLVVLVVSAALLGAVTSVREVVVERRDYTRQRAVGLSPFAYLASKTAALGLVVTLQCLLLVALALAAHDLPETGVVLPWALPEIGLAVTGVAVASVCVGLAVSAAAPSIRWAAPTLALLLAGQLVLSGGLFPLGAHAPLEQLAWLAPPRWGLVMTAGTVHLPSLEPRAGFLDPLWTPSAHTWWLAAGINTALAIAASGLAYLLLRRREAD</sequence>
<reference evidence="10 11" key="1">
    <citation type="submission" date="2018-03" db="EMBL/GenBank/DDBJ databases">
        <title>Genomic Encyclopedia of Archaeal and Bacterial Type Strains, Phase II (KMG-II): from individual species to whole genera.</title>
        <authorList>
            <person name="Goeker M."/>
        </authorList>
    </citation>
    <scope>NUCLEOTIDE SEQUENCE [LARGE SCALE GENOMIC DNA]</scope>
    <source>
        <strain evidence="10 11">DSM 44889</strain>
    </source>
</reference>